<sequence length="201" mass="23118">MTSGTTRGFVGKRRDRGQGLPPGQHLTDAFPVLSTGPTPRVSRNDWELFIRTGPDTSMRWTWQDFMALPISAIVADIHCVTSWSKLETRWRGVSLDVLLKDVQTSDHYVMAHSYGGYSTNLALDDLRGDKAWIVFEHDGVELTAEHGGPARLLVPHLYFWKSAKWIHGFVTQERNMPGLWERNGYHLHADPWREERYSRWS</sequence>
<dbReference type="AlphaFoldDB" id="A0A4V2YN96"/>
<keyword evidence="4" id="KW-1185">Reference proteome</keyword>
<accession>A0A4V2YN96</accession>
<gene>
    <name evidence="3" type="ORF">E1286_06910</name>
</gene>
<evidence type="ECO:0000313" key="4">
    <source>
        <dbReference type="Proteomes" id="UP000295302"/>
    </source>
</evidence>
<comment type="caution">
    <text evidence="3">The sequence shown here is derived from an EMBL/GenBank/DDBJ whole genome shotgun (WGS) entry which is preliminary data.</text>
</comment>
<evidence type="ECO:0000259" key="2">
    <source>
        <dbReference type="Pfam" id="PF00174"/>
    </source>
</evidence>
<proteinExistence type="predicted"/>
<dbReference type="InterPro" id="IPR000572">
    <property type="entry name" value="OxRdtase_Mopterin-bd_dom"/>
</dbReference>
<feature type="region of interest" description="Disordered" evidence="1">
    <location>
        <begin position="1"/>
        <end position="27"/>
    </location>
</feature>
<evidence type="ECO:0000313" key="3">
    <source>
        <dbReference type="EMBL" id="TDD53487.1"/>
    </source>
</evidence>
<organism evidence="3 4">
    <name type="scientific">Nonomuraea terrae</name>
    <dbReference type="NCBI Taxonomy" id="2530383"/>
    <lineage>
        <taxon>Bacteria</taxon>
        <taxon>Bacillati</taxon>
        <taxon>Actinomycetota</taxon>
        <taxon>Actinomycetes</taxon>
        <taxon>Streptosporangiales</taxon>
        <taxon>Streptosporangiaceae</taxon>
        <taxon>Nonomuraea</taxon>
    </lineage>
</organism>
<dbReference type="PANTHER" id="PTHR43032:SF4">
    <property type="entry name" value="OXIDOREDUCTASE MOLYBDOPTERIN-BINDING DOMAIN-CONTAINING PROTEIN"/>
    <property type="match status" value="1"/>
</dbReference>
<dbReference type="Pfam" id="PF00174">
    <property type="entry name" value="Oxidored_molyb"/>
    <property type="match status" value="1"/>
</dbReference>
<dbReference type="EMBL" id="SMKQ01000012">
    <property type="protein sequence ID" value="TDD53487.1"/>
    <property type="molecule type" value="Genomic_DNA"/>
</dbReference>
<feature type="domain" description="Oxidoreductase molybdopterin-binding" evidence="2">
    <location>
        <begin position="36"/>
        <end position="180"/>
    </location>
</feature>
<evidence type="ECO:0000256" key="1">
    <source>
        <dbReference type="SAM" id="MobiDB-lite"/>
    </source>
</evidence>
<dbReference type="PANTHER" id="PTHR43032">
    <property type="entry name" value="PROTEIN-METHIONINE-SULFOXIDE REDUCTASE"/>
    <property type="match status" value="1"/>
</dbReference>
<dbReference type="InterPro" id="IPR036374">
    <property type="entry name" value="OxRdtase_Mopterin-bd_sf"/>
</dbReference>
<name>A0A4V2YN96_9ACTN</name>
<dbReference type="Gene3D" id="3.90.420.10">
    <property type="entry name" value="Oxidoreductase, molybdopterin-binding domain"/>
    <property type="match status" value="1"/>
</dbReference>
<dbReference type="RefSeq" id="WP_132609871.1">
    <property type="nucleotide sequence ID" value="NZ_SMKQ01000012.1"/>
</dbReference>
<dbReference type="OrthoDB" id="9795587at2"/>
<reference evidence="3 4" key="1">
    <citation type="submission" date="2019-03" db="EMBL/GenBank/DDBJ databases">
        <title>Draft genome sequences of novel Actinobacteria.</title>
        <authorList>
            <person name="Sahin N."/>
            <person name="Ay H."/>
            <person name="Saygin H."/>
        </authorList>
    </citation>
    <scope>NUCLEOTIDE SEQUENCE [LARGE SCALE GENOMIC DNA]</scope>
    <source>
        <strain evidence="3 4">CH32</strain>
    </source>
</reference>
<protein>
    <submittedName>
        <fullName evidence="3">Sulfite oxidase-like oxidoreductase</fullName>
    </submittedName>
</protein>
<dbReference type="SUPFAM" id="SSF56524">
    <property type="entry name" value="Oxidoreductase molybdopterin-binding domain"/>
    <property type="match status" value="1"/>
</dbReference>
<dbReference type="Proteomes" id="UP000295302">
    <property type="component" value="Unassembled WGS sequence"/>
</dbReference>